<dbReference type="Proteomes" id="UP000039021">
    <property type="component" value="Unassembled WGS sequence"/>
</dbReference>
<accession>A0A916P8D8</accession>
<evidence type="ECO:0000313" key="2">
    <source>
        <dbReference type="Proteomes" id="UP000039021"/>
    </source>
</evidence>
<sequence>MRRLACALTISTSRSGWSGRSANASTTRTSQSAKRCAVARSYNSVR</sequence>
<comment type="caution">
    <text evidence="1">The sequence shown here is derived from an EMBL/GenBank/DDBJ whole genome shotgun (WGS) entry which is preliminary data.</text>
</comment>
<protein>
    <submittedName>
        <fullName evidence="1">Uncharacterized protein</fullName>
    </submittedName>
</protein>
<gene>
    <name evidence="1" type="ORF">ERS007739_02867</name>
</gene>
<evidence type="ECO:0000313" key="1">
    <source>
        <dbReference type="EMBL" id="COY60501.1"/>
    </source>
</evidence>
<reference evidence="2" key="1">
    <citation type="submission" date="2015-03" db="EMBL/GenBank/DDBJ databases">
        <authorList>
            <consortium name="Pathogen Informatics"/>
        </authorList>
    </citation>
    <scope>NUCLEOTIDE SEQUENCE [LARGE SCALE GENOMIC DNA]</scope>
    <source>
        <strain evidence="2">N09902308</strain>
    </source>
</reference>
<name>A0A916P8D8_MYCTX</name>
<dbReference type="AlphaFoldDB" id="A0A916P8D8"/>
<proteinExistence type="predicted"/>
<organism evidence="1 2">
    <name type="scientific">Mycobacterium tuberculosis</name>
    <dbReference type="NCBI Taxonomy" id="1773"/>
    <lineage>
        <taxon>Bacteria</taxon>
        <taxon>Bacillati</taxon>
        <taxon>Actinomycetota</taxon>
        <taxon>Actinomycetes</taxon>
        <taxon>Mycobacteriales</taxon>
        <taxon>Mycobacteriaceae</taxon>
        <taxon>Mycobacterium</taxon>
        <taxon>Mycobacterium tuberculosis complex</taxon>
    </lineage>
</organism>
<dbReference type="EMBL" id="CSBK01001380">
    <property type="protein sequence ID" value="COY60501.1"/>
    <property type="molecule type" value="Genomic_DNA"/>
</dbReference>